<organism evidence="2 3">
    <name type="scientific">Patella caerulea</name>
    <name type="common">Rayed Mediterranean limpet</name>
    <dbReference type="NCBI Taxonomy" id="87958"/>
    <lineage>
        <taxon>Eukaryota</taxon>
        <taxon>Metazoa</taxon>
        <taxon>Spiralia</taxon>
        <taxon>Lophotrochozoa</taxon>
        <taxon>Mollusca</taxon>
        <taxon>Gastropoda</taxon>
        <taxon>Patellogastropoda</taxon>
        <taxon>Patelloidea</taxon>
        <taxon>Patellidae</taxon>
        <taxon>Patella</taxon>
    </lineage>
</organism>
<dbReference type="Proteomes" id="UP001347796">
    <property type="component" value="Unassembled WGS sequence"/>
</dbReference>
<proteinExistence type="predicted"/>
<accession>A0AAN8J5U3</accession>
<dbReference type="InterPro" id="IPR055492">
    <property type="entry name" value="DUF7064"/>
</dbReference>
<sequence>MWFFIINGLLFLAGIYFFLTADPPPVKGVYRQKGKWFPLKFFIFKILFWLRQRKSNKLKKNSGEDAGYGMKSRISPEEMDKVQTLSPNHPQAVDAVYFNGGNKDGVYMVAATARRHKNLTQTILILLIPEIGLLEMPTQPDTNLSGEEGIYSAGGLVIKPVEVMKKWKISFNGKLKLSEKGKTLFVSFDLEWTAISKYFDFDTDLDPSVMADAIAREDWTREYFQTLQKAHQTHYEQFGEITGSINIDGYNTIDIKVQGVRDHSYGNIREWKNLHRYGIQYMYFEDGSCACVGCICMPITMSRLTIGYIFHPDGTMKPVSNTDFEFYNFGDDGHPPKEMSLNFEAGGKQYHLQINVLHCPIFYMGEDWDVKIYERFCRYKLNGINGWGISEWEYRYIYKETMS</sequence>
<evidence type="ECO:0000313" key="2">
    <source>
        <dbReference type="EMBL" id="KAK6170140.1"/>
    </source>
</evidence>
<keyword evidence="3" id="KW-1185">Reference proteome</keyword>
<name>A0AAN8J5U3_PATCE</name>
<evidence type="ECO:0000313" key="3">
    <source>
        <dbReference type="Proteomes" id="UP001347796"/>
    </source>
</evidence>
<protein>
    <recommendedName>
        <fullName evidence="1">DUF7064 domain-containing protein</fullName>
    </recommendedName>
</protein>
<evidence type="ECO:0000259" key="1">
    <source>
        <dbReference type="Pfam" id="PF23212"/>
    </source>
</evidence>
<dbReference type="PANTHER" id="PTHR34717">
    <property type="entry name" value="EG:BACR7A4.20 PROTEIN"/>
    <property type="match status" value="1"/>
</dbReference>
<gene>
    <name evidence="2" type="ORF">SNE40_018606</name>
</gene>
<dbReference type="PANTHER" id="PTHR34717:SF1">
    <property type="entry name" value="EG:BACR7A4.20 PROTEIN"/>
    <property type="match status" value="1"/>
</dbReference>
<reference evidence="2 3" key="1">
    <citation type="submission" date="2024-01" db="EMBL/GenBank/DDBJ databases">
        <title>The genome of the rayed Mediterranean limpet Patella caerulea (Linnaeus, 1758).</title>
        <authorList>
            <person name="Anh-Thu Weber A."/>
            <person name="Halstead-Nussloch G."/>
        </authorList>
    </citation>
    <scope>NUCLEOTIDE SEQUENCE [LARGE SCALE GENOMIC DNA]</scope>
    <source>
        <strain evidence="2">AATW-2023a</strain>
        <tissue evidence="2">Whole specimen</tissue>
    </source>
</reference>
<dbReference type="Pfam" id="PF23212">
    <property type="entry name" value="DUF7064"/>
    <property type="match status" value="1"/>
</dbReference>
<dbReference type="EMBL" id="JAZGQO010000014">
    <property type="protein sequence ID" value="KAK6170140.1"/>
    <property type="molecule type" value="Genomic_DNA"/>
</dbReference>
<feature type="domain" description="DUF7064" evidence="1">
    <location>
        <begin position="299"/>
        <end position="393"/>
    </location>
</feature>
<comment type="caution">
    <text evidence="2">The sequence shown here is derived from an EMBL/GenBank/DDBJ whole genome shotgun (WGS) entry which is preliminary data.</text>
</comment>
<dbReference type="AlphaFoldDB" id="A0AAN8J5U3"/>